<feature type="domain" description="Amidohydrolase-related" evidence="1">
    <location>
        <begin position="214"/>
        <end position="346"/>
    </location>
</feature>
<evidence type="ECO:0000259" key="1">
    <source>
        <dbReference type="Pfam" id="PF01979"/>
    </source>
</evidence>
<dbReference type="PANTHER" id="PTHR43668:SF2">
    <property type="entry name" value="ALLANTOINASE"/>
    <property type="match status" value="1"/>
</dbReference>
<dbReference type="Gramene" id="OMERI04G25280.2">
    <property type="protein sequence ID" value="OMERI04G25280.2"/>
    <property type="gene ID" value="OMERI04G25280"/>
</dbReference>
<dbReference type="GO" id="GO:0004038">
    <property type="term" value="F:allantoinase activity"/>
    <property type="evidence" value="ECO:0007669"/>
    <property type="project" value="TreeGrafter"/>
</dbReference>
<evidence type="ECO:0000313" key="3">
    <source>
        <dbReference type="EnsemblPlants" id="OMERI04G25280.2"/>
    </source>
</evidence>
<dbReference type="SUPFAM" id="SSF51556">
    <property type="entry name" value="Metallo-dependent hydrolases"/>
    <property type="match status" value="1"/>
</dbReference>
<dbReference type="AlphaFoldDB" id="A0A0E0DK90"/>
<dbReference type="GO" id="GO:0005737">
    <property type="term" value="C:cytoplasm"/>
    <property type="evidence" value="ECO:0007669"/>
    <property type="project" value="TreeGrafter"/>
</dbReference>
<dbReference type="InterPro" id="IPR050138">
    <property type="entry name" value="DHOase/Allantoinase_Hydrolase"/>
</dbReference>
<dbReference type="PANTHER" id="PTHR43668">
    <property type="entry name" value="ALLANTOINASE"/>
    <property type="match status" value="1"/>
</dbReference>
<keyword evidence="4" id="KW-1185">Reference proteome</keyword>
<dbReference type="InterPro" id="IPR056854">
    <property type="entry name" value="ALN_composite"/>
</dbReference>
<dbReference type="HOGENOM" id="CLU_015572_4_1_1"/>
<protein>
    <recommendedName>
        <fullName evidence="5">Amidohydrolase-related domain-containing protein</fullName>
    </recommendedName>
</protein>
<dbReference type="InterPro" id="IPR032466">
    <property type="entry name" value="Metal_Hydrolase"/>
</dbReference>
<dbReference type="InterPro" id="IPR006680">
    <property type="entry name" value="Amidohydro-rel"/>
</dbReference>
<dbReference type="Proteomes" id="UP000008021">
    <property type="component" value="Chromosome 4"/>
</dbReference>
<organism evidence="3">
    <name type="scientific">Oryza meridionalis</name>
    <dbReference type="NCBI Taxonomy" id="40149"/>
    <lineage>
        <taxon>Eukaryota</taxon>
        <taxon>Viridiplantae</taxon>
        <taxon>Streptophyta</taxon>
        <taxon>Embryophyta</taxon>
        <taxon>Tracheophyta</taxon>
        <taxon>Spermatophyta</taxon>
        <taxon>Magnoliopsida</taxon>
        <taxon>Liliopsida</taxon>
        <taxon>Poales</taxon>
        <taxon>Poaceae</taxon>
        <taxon>BOP clade</taxon>
        <taxon>Oryzoideae</taxon>
        <taxon>Oryzeae</taxon>
        <taxon>Oryzinae</taxon>
        <taxon>Oryza</taxon>
    </lineage>
</organism>
<dbReference type="GO" id="GO:0006145">
    <property type="term" value="P:purine nucleobase catabolic process"/>
    <property type="evidence" value="ECO:0007669"/>
    <property type="project" value="TreeGrafter"/>
</dbReference>
<reference evidence="3" key="1">
    <citation type="submission" date="2015-04" db="UniProtKB">
        <authorList>
            <consortium name="EnsemblPlants"/>
        </authorList>
    </citation>
    <scope>IDENTIFICATION</scope>
</reference>
<name>A0A0E0DK90_9ORYZ</name>
<evidence type="ECO:0008006" key="5">
    <source>
        <dbReference type="Google" id="ProtNLM"/>
    </source>
</evidence>
<reference evidence="3" key="2">
    <citation type="submission" date="2018-05" db="EMBL/GenBank/DDBJ databases">
        <title>OmerRS3 (Oryza meridionalis Reference Sequence Version 3).</title>
        <authorList>
            <person name="Zhang J."/>
            <person name="Kudrna D."/>
            <person name="Lee S."/>
            <person name="Talag J."/>
            <person name="Welchert J."/>
            <person name="Wing R.A."/>
        </authorList>
    </citation>
    <scope>NUCLEOTIDE SEQUENCE [LARGE SCALE GENOMIC DNA]</scope>
    <source>
        <strain evidence="3">cv. OR44</strain>
    </source>
</reference>
<feature type="domain" description="Amidohydrolase-related" evidence="1">
    <location>
        <begin position="96"/>
        <end position="174"/>
    </location>
</feature>
<evidence type="ECO:0000313" key="4">
    <source>
        <dbReference type="Proteomes" id="UP000008021"/>
    </source>
</evidence>
<dbReference type="Pfam" id="PF24890">
    <property type="entry name" value="ALN_composite"/>
    <property type="match status" value="1"/>
</dbReference>
<dbReference type="SUPFAM" id="SSF51338">
    <property type="entry name" value="Composite domain of metallo-dependent hydrolases"/>
    <property type="match status" value="1"/>
</dbReference>
<dbReference type="InterPro" id="IPR011059">
    <property type="entry name" value="Metal-dep_hydrolase_composite"/>
</dbReference>
<feature type="domain" description="Allantoinase composite" evidence="2">
    <location>
        <begin position="42"/>
        <end position="95"/>
    </location>
</feature>
<dbReference type="Pfam" id="PF01979">
    <property type="entry name" value="Amidohydro_1"/>
    <property type="match status" value="2"/>
</dbReference>
<dbReference type="EnsemblPlants" id="OMERI04G25280.2">
    <property type="protein sequence ID" value="OMERI04G25280.2"/>
    <property type="gene ID" value="OMERI04G25280"/>
</dbReference>
<sequence length="364" mass="38859">MVMAAAKGRVLPLLAVAAALAAALLYRAPFSKSLGGEGCSLLPHDHFWIASECVVTLGRVGPAAVEVKGGLINAIAVGDYRSFLLRRPVVDYGDAVIMPGLIDVHAHLDEPGRAEWEGFSTGTRAAAAGGITTLVDMPLNSYPSTVSEETLKLKLDAAKDKLHVDVGFWGGLVPENALNPSALESLLNAGVLGLKSFMCPSGINDFPMTNSTHIEDGHIDMLSSDHSPSAPDLKLMEEGNFLRAWGGISSLQFVLPVTWSHGKKYGISLNQLASWWSERPAMLAGLKKKGAILPGYRADIVVWKPEAQFHLDDSHPVYHKHRNISAYLGKQLSGKILSTFVGGNLVFAEDKHAKAACGAPILAK</sequence>
<evidence type="ECO:0000259" key="2">
    <source>
        <dbReference type="Pfam" id="PF24890"/>
    </source>
</evidence>
<proteinExistence type="predicted"/>
<dbReference type="Gene3D" id="3.20.20.140">
    <property type="entry name" value="Metal-dependent hydrolases"/>
    <property type="match status" value="2"/>
</dbReference>
<accession>A0A0E0DK90</accession>